<reference evidence="2" key="1">
    <citation type="journal article" date="2008" name="Mol. Biol. Evol.">
        <title>Comparative analysis of the MIR319a microRNA locus in Arabidopsis and related Brassicaceae.</title>
        <authorList>
            <person name="Warthmann N."/>
            <person name="Das S."/>
            <person name="Lanz C."/>
            <person name="Weigel D."/>
        </authorList>
    </citation>
    <scope>NUCLEOTIDE SEQUENCE</scope>
</reference>
<dbReference type="EMBL" id="EF197846">
    <property type="protein sequence ID" value="ACC91244.1"/>
    <property type="molecule type" value="Genomic_DNA"/>
</dbReference>
<sequence length="142" mass="16361">MDCAGKELTTRRLEPQLLEKEHRRVAFVKYYMTRLRYENGTALDPVVHRILTVHLGGGVIPVGPLDKLFVEWVYTFNGETESSTSLRPRGSPTSQLRHGVRFRSREMPPILAISQRMRSLKESKEVLDTESRPRLRGSSFSY</sequence>
<feature type="region of interest" description="Disordered" evidence="1">
    <location>
        <begin position="121"/>
        <end position="142"/>
    </location>
</feature>
<feature type="compositionally biased region" description="Basic and acidic residues" evidence="1">
    <location>
        <begin position="121"/>
        <end position="133"/>
    </location>
</feature>
<organism evidence="2">
    <name type="scientific">Arabidopsis halleri</name>
    <dbReference type="NCBI Taxonomy" id="81970"/>
    <lineage>
        <taxon>Eukaryota</taxon>
        <taxon>Viridiplantae</taxon>
        <taxon>Streptophyta</taxon>
        <taxon>Embryophyta</taxon>
        <taxon>Tracheophyta</taxon>
        <taxon>Spermatophyta</taxon>
        <taxon>Magnoliopsida</taxon>
        <taxon>eudicotyledons</taxon>
        <taxon>Gunneridae</taxon>
        <taxon>Pentapetalae</taxon>
        <taxon>rosids</taxon>
        <taxon>malvids</taxon>
        <taxon>Brassicales</taxon>
        <taxon>Brassicaceae</taxon>
        <taxon>Camelineae</taxon>
        <taxon>Arabidopsis</taxon>
    </lineage>
</organism>
<dbReference type="AlphaFoldDB" id="B2WS72"/>
<protein>
    <submittedName>
        <fullName evidence="2">Uncharacterized protein</fullName>
    </submittedName>
</protein>
<accession>B2WS72</accession>
<name>B2WS72_ARAHA</name>
<evidence type="ECO:0000313" key="2">
    <source>
        <dbReference type="EMBL" id="ACC91244.1"/>
    </source>
</evidence>
<gene>
    <name evidence="2" type="ORF">8F2.13</name>
</gene>
<evidence type="ECO:0000256" key="1">
    <source>
        <dbReference type="SAM" id="MobiDB-lite"/>
    </source>
</evidence>
<proteinExistence type="predicted"/>